<evidence type="ECO:0000313" key="1">
    <source>
        <dbReference type="EMBL" id="KAH3884638.1"/>
    </source>
</evidence>
<gene>
    <name evidence="1" type="ORF">DPMN_008622</name>
</gene>
<protein>
    <submittedName>
        <fullName evidence="1">Uncharacterized protein</fullName>
    </submittedName>
</protein>
<reference evidence="1" key="2">
    <citation type="submission" date="2020-11" db="EMBL/GenBank/DDBJ databases">
        <authorList>
            <person name="McCartney M.A."/>
            <person name="Auch B."/>
            <person name="Kono T."/>
            <person name="Mallez S."/>
            <person name="Becker A."/>
            <person name="Gohl D.M."/>
            <person name="Silverstein K.A.T."/>
            <person name="Koren S."/>
            <person name="Bechman K.B."/>
            <person name="Herman A."/>
            <person name="Abrahante J.E."/>
            <person name="Garbe J."/>
        </authorList>
    </citation>
    <scope>NUCLEOTIDE SEQUENCE</scope>
    <source>
        <strain evidence="1">Duluth1</strain>
        <tissue evidence="1">Whole animal</tissue>
    </source>
</reference>
<keyword evidence="2" id="KW-1185">Reference proteome</keyword>
<proteinExistence type="predicted"/>
<organism evidence="1 2">
    <name type="scientific">Dreissena polymorpha</name>
    <name type="common">Zebra mussel</name>
    <name type="synonym">Mytilus polymorpha</name>
    <dbReference type="NCBI Taxonomy" id="45954"/>
    <lineage>
        <taxon>Eukaryota</taxon>
        <taxon>Metazoa</taxon>
        <taxon>Spiralia</taxon>
        <taxon>Lophotrochozoa</taxon>
        <taxon>Mollusca</taxon>
        <taxon>Bivalvia</taxon>
        <taxon>Autobranchia</taxon>
        <taxon>Heteroconchia</taxon>
        <taxon>Euheterodonta</taxon>
        <taxon>Imparidentia</taxon>
        <taxon>Neoheterodontei</taxon>
        <taxon>Myida</taxon>
        <taxon>Dreissenoidea</taxon>
        <taxon>Dreissenidae</taxon>
        <taxon>Dreissena</taxon>
    </lineage>
</organism>
<name>A0A9D4RZE7_DREPO</name>
<comment type="caution">
    <text evidence="1">The sequence shown here is derived from an EMBL/GenBank/DDBJ whole genome shotgun (WGS) entry which is preliminary data.</text>
</comment>
<dbReference type="AlphaFoldDB" id="A0A9D4RZE7"/>
<evidence type="ECO:0000313" key="2">
    <source>
        <dbReference type="Proteomes" id="UP000828390"/>
    </source>
</evidence>
<dbReference type="Proteomes" id="UP000828390">
    <property type="component" value="Unassembled WGS sequence"/>
</dbReference>
<reference evidence="1" key="1">
    <citation type="journal article" date="2019" name="bioRxiv">
        <title>The Genome of the Zebra Mussel, Dreissena polymorpha: A Resource for Invasive Species Research.</title>
        <authorList>
            <person name="McCartney M.A."/>
            <person name="Auch B."/>
            <person name="Kono T."/>
            <person name="Mallez S."/>
            <person name="Zhang Y."/>
            <person name="Obille A."/>
            <person name="Becker A."/>
            <person name="Abrahante J.E."/>
            <person name="Garbe J."/>
            <person name="Badalamenti J.P."/>
            <person name="Herman A."/>
            <person name="Mangelson H."/>
            <person name="Liachko I."/>
            <person name="Sullivan S."/>
            <person name="Sone E.D."/>
            <person name="Koren S."/>
            <person name="Silverstein K.A.T."/>
            <person name="Beckman K.B."/>
            <person name="Gohl D.M."/>
        </authorList>
    </citation>
    <scope>NUCLEOTIDE SEQUENCE</scope>
    <source>
        <strain evidence="1">Duluth1</strain>
        <tissue evidence="1">Whole animal</tissue>
    </source>
</reference>
<dbReference type="EMBL" id="JAIWYP010000001">
    <property type="protein sequence ID" value="KAH3884638.1"/>
    <property type="molecule type" value="Genomic_DNA"/>
</dbReference>
<accession>A0A9D4RZE7</accession>
<sequence>MLSTVYLAFAKAIEIATAMETATKDAAQLQTSAATGSVHRIAYRRHTKTSPPPKRETVQVTSNSNCIHGGKNNHVSQKCRLKYAVCVFCKTKGHIQKICLKIKHLNGMNTTDNDNVLIINYVNRRDSNITGTYSEWKLKHDQQ</sequence>